<name>A0ABQ3V9L1_9CHLR</name>
<gene>
    <name evidence="1" type="ORF">KSZ_03920</name>
</gene>
<evidence type="ECO:0008006" key="3">
    <source>
        <dbReference type="Google" id="ProtNLM"/>
    </source>
</evidence>
<organism evidence="1 2">
    <name type="scientific">Dictyobacter formicarum</name>
    <dbReference type="NCBI Taxonomy" id="2778368"/>
    <lineage>
        <taxon>Bacteria</taxon>
        <taxon>Bacillati</taxon>
        <taxon>Chloroflexota</taxon>
        <taxon>Ktedonobacteria</taxon>
        <taxon>Ktedonobacterales</taxon>
        <taxon>Dictyobacteraceae</taxon>
        <taxon>Dictyobacter</taxon>
    </lineage>
</organism>
<sequence length="300" mass="33392">MVEDTDNPIHQTDSITTKYEVVEQALVSKTGREETCEDALYVGSHFVAVIDGATSKTDRRWDGKAGGRIAAEIIKEAFDLVPADTTARQTVDILTAAIQALYKQYEVTDILQSDGVQRAIAGFVALSIERKEVWFVGDCQCIIDQQLVQNTKKIDEVTSNARSLFLESEIASGKTVDELREHDTGREFILPLLKRQTIFQNNPASGHYWVPVIDGFDVPDEGIRVIPLPADATTIVLASDGYPYLKDTLEASEQALQEVLQEDPLLFHKYKTTKGLQRGNVSFDDRAYIKIALRKDTPGE</sequence>
<evidence type="ECO:0000313" key="1">
    <source>
        <dbReference type="EMBL" id="GHO82386.1"/>
    </source>
</evidence>
<accession>A0ABQ3V9L1</accession>
<dbReference type="EMBL" id="BNJJ01000001">
    <property type="protein sequence ID" value="GHO82386.1"/>
    <property type="molecule type" value="Genomic_DNA"/>
</dbReference>
<dbReference type="Proteomes" id="UP000635565">
    <property type="component" value="Unassembled WGS sequence"/>
</dbReference>
<comment type="caution">
    <text evidence="1">The sequence shown here is derived from an EMBL/GenBank/DDBJ whole genome shotgun (WGS) entry which is preliminary data.</text>
</comment>
<dbReference type="InterPro" id="IPR036457">
    <property type="entry name" value="PPM-type-like_dom_sf"/>
</dbReference>
<keyword evidence="2" id="KW-1185">Reference proteome</keyword>
<dbReference type="Gene3D" id="3.60.40.10">
    <property type="entry name" value="PPM-type phosphatase domain"/>
    <property type="match status" value="1"/>
</dbReference>
<dbReference type="RefSeq" id="WP_201360071.1">
    <property type="nucleotide sequence ID" value="NZ_BNJJ01000001.1"/>
</dbReference>
<reference evidence="1 2" key="1">
    <citation type="journal article" date="2021" name="Int. J. Syst. Evol. Microbiol.">
        <title>Reticulibacter mediterranei gen. nov., sp. nov., within the new family Reticulibacteraceae fam. nov., and Ktedonospora formicarum gen. nov., sp. nov., Ktedonobacter robiniae sp. nov., Dictyobacter formicarum sp. nov. and Dictyobacter arantiisoli sp. nov., belonging to the class Ktedonobacteria.</title>
        <authorList>
            <person name="Yabe S."/>
            <person name="Zheng Y."/>
            <person name="Wang C.M."/>
            <person name="Sakai Y."/>
            <person name="Abe K."/>
            <person name="Yokota A."/>
            <person name="Donadio S."/>
            <person name="Cavaletti L."/>
            <person name="Monciardini P."/>
        </authorList>
    </citation>
    <scope>NUCLEOTIDE SEQUENCE [LARGE SCALE GENOMIC DNA]</scope>
    <source>
        <strain evidence="1 2">SOSP1-9</strain>
    </source>
</reference>
<dbReference type="SUPFAM" id="SSF81606">
    <property type="entry name" value="PP2C-like"/>
    <property type="match status" value="1"/>
</dbReference>
<evidence type="ECO:0000313" key="2">
    <source>
        <dbReference type="Proteomes" id="UP000635565"/>
    </source>
</evidence>
<proteinExistence type="predicted"/>
<protein>
    <recommendedName>
        <fullName evidence="3">PPM-type phosphatase domain-containing protein</fullName>
    </recommendedName>
</protein>